<gene>
    <name evidence="2" type="ORF">KGB56_14445</name>
</gene>
<accession>A0ABX8AHP7</accession>
<feature type="domain" description="Thioredoxin" evidence="1">
    <location>
        <begin position="28"/>
        <end position="177"/>
    </location>
</feature>
<dbReference type="Pfam" id="PF08534">
    <property type="entry name" value="Redoxin"/>
    <property type="match status" value="1"/>
</dbReference>
<evidence type="ECO:0000259" key="1">
    <source>
        <dbReference type="PROSITE" id="PS51352"/>
    </source>
</evidence>
<dbReference type="EMBL" id="CP074126">
    <property type="protein sequence ID" value="QUS54590.1"/>
    <property type="molecule type" value="Genomic_DNA"/>
</dbReference>
<reference evidence="2 3" key="1">
    <citation type="journal article" date="2021" name="Angew. Chem. Int. Ed. Engl.">
        <title>A novel family of nonribosomal peptides modulate collective behavior in Pseudovibrio bacteria isolated from marine sponges.</title>
        <authorList>
            <person name="Ioca L.P."/>
            <person name="Dai Y."/>
            <person name="Kunakom S."/>
            <person name="Diaz-Espinosa J."/>
            <person name="Krunic A."/>
            <person name="Crnkovic C.M."/>
            <person name="Orjala J."/>
            <person name="Sanchez L.M."/>
            <person name="Ferreira A.G."/>
            <person name="Berlinck R.G.S."/>
            <person name="Eustaquio A.S."/>
        </authorList>
    </citation>
    <scope>NUCLEOTIDE SEQUENCE [LARGE SCALE GENOMIC DNA]</scope>
    <source>
        <strain evidence="2 3">Ab134</strain>
    </source>
</reference>
<dbReference type="InterPro" id="IPR050553">
    <property type="entry name" value="Thioredoxin_ResA/DsbE_sf"/>
</dbReference>
<dbReference type="SUPFAM" id="SSF52833">
    <property type="entry name" value="Thioredoxin-like"/>
    <property type="match status" value="1"/>
</dbReference>
<organism evidence="2 3">
    <name type="scientific">Pseudovibrio brasiliensis</name>
    <dbReference type="NCBI Taxonomy" id="1898042"/>
    <lineage>
        <taxon>Bacteria</taxon>
        <taxon>Pseudomonadati</taxon>
        <taxon>Pseudomonadota</taxon>
        <taxon>Alphaproteobacteria</taxon>
        <taxon>Hyphomicrobiales</taxon>
        <taxon>Stappiaceae</taxon>
        <taxon>Pseudovibrio</taxon>
    </lineage>
</organism>
<keyword evidence="3" id="KW-1185">Reference proteome</keyword>
<dbReference type="PROSITE" id="PS51352">
    <property type="entry name" value="THIOREDOXIN_2"/>
    <property type="match status" value="1"/>
</dbReference>
<proteinExistence type="predicted"/>
<evidence type="ECO:0000313" key="2">
    <source>
        <dbReference type="EMBL" id="QUS54590.1"/>
    </source>
</evidence>
<dbReference type="Proteomes" id="UP000680706">
    <property type="component" value="Chromosome"/>
</dbReference>
<dbReference type="InterPro" id="IPR013766">
    <property type="entry name" value="Thioredoxin_domain"/>
</dbReference>
<dbReference type="CDD" id="cd02966">
    <property type="entry name" value="TlpA_like_family"/>
    <property type="match status" value="1"/>
</dbReference>
<protein>
    <submittedName>
        <fullName evidence="2">TlpA family protein disulfide reductase</fullName>
    </submittedName>
</protein>
<sequence length="185" mass="20302">MDLDMMRAQKLLLTSLILAVWALISPVSAASFEDPKFSLELRDANGTKTLGEAFTKGPAILHFWATWCPNCRVELPAMERFEDELKAQGLDGQFVVVALEDVPYGRIQSFLQDRLGLERFTSYQAVDMQAMGTAFQVAAMPYTIFLDENGGVLGGIPGSLEWDAPQIQETFIGHLQGKGTIASGN</sequence>
<evidence type="ECO:0000313" key="3">
    <source>
        <dbReference type="Proteomes" id="UP000680706"/>
    </source>
</evidence>
<dbReference type="PANTHER" id="PTHR42852">
    <property type="entry name" value="THIOL:DISULFIDE INTERCHANGE PROTEIN DSBE"/>
    <property type="match status" value="1"/>
</dbReference>
<dbReference type="PANTHER" id="PTHR42852:SF17">
    <property type="entry name" value="THIOREDOXIN-LIKE PROTEIN HI_1115"/>
    <property type="match status" value="1"/>
</dbReference>
<name>A0ABX8AHP7_9HYPH</name>
<dbReference type="InterPro" id="IPR013740">
    <property type="entry name" value="Redoxin"/>
</dbReference>
<dbReference type="Gene3D" id="3.40.30.10">
    <property type="entry name" value="Glutaredoxin"/>
    <property type="match status" value="1"/>
</dbReference>
<dbReference type="InterPro" id="IPR036249">
    <property type="entry name" value="Thioredoxin-like_sf"/>
</dbReference>